<dbReference type="AlphaFoldDB" id="A0A8J2S5Q7"/>
<protein>
    <submittedName>
        <fullName evidence="1">Uncharacterized protein</fullName>
    </submittedName>
</protein>
<sequence length="203" mass="23186">MAEYSVGIEETDAVHHRLAGESPAIEKNYQCYICNQSFCSLVDLGNHSQNLPWHSVEICLNCSDPITVFIQKSPFKVVRLHTCKRSMLRYQNSDLHLLSIQISKILCWIDKMQHHSVIFCDTCNELFPQTPLGLFEFLVHSNLTAHNVIPSSNCKICTMPEFKLTGSNLECCITHFCTKDSSSVLKELQKNVQQTEKHSRVKK</sequence>
<organism evidence="1 2">
    <name type="scientific">Daphnia galeata</name>
    <dbReference type="NCBI Taxonomy" id="27404"/>
    <lineage>
        <taxon>Eukaryota</taxon>
        <taxon>Metazoa</taxon>
        <taxon>Ecdysozoa</taxon>
        <taxon>Arthropoda</taxon>
        <taxon>Crustacea</taxon>
        <taxon>Branchiopoda</taxon>
        <taxon>Diplostraca</taxon>
        <taxon>Cladocera</taxon>
        <taxon>Anomopoda</taxon>
        <taxon>Daphniidae</taxon>
        <taxon>Daphnia</taxon>
    </lineage>
</organism>
<evidence type="ECO:0000313" key="1">
    <source>
        <dbReference type="EMBL" id="CAH0111172.1"/>
    </source>
</evidence>
<gene>
    <name evidence="1" type="ORF">DGAL_LOCUS14806</name>
</gene>
<comment type="caution">
    <text evidence="1">The sequence shown here is derived from an EMBL/GenBank/DDBJ whole genome shotgun (WGS) entry which is preliminary data.</text>
</comment>
<evidence type="ECO:0000313" key="2">
    <source>
        <dbReference type="Proteomes" id="UP000789390"/>
    </source>
</evidence>
<dbReference type="EMBL" id="CAKKLH010000311">
    <property type="protein sequence ID" value="CAH0111172.1"/>
    <property type="molecule type" value="Genomic_DNA"/>
</dbReference>
<accession>A0A8J2S5Q7</accession>
<name>A0A8J2S5Q7_9CRUS</name>
<proteinExistence type="predicted"/>
<reference evidence="1" key="1">
    <citation type="submission" date="2021-11" db="EMBL/GenBank/DDBJ databases">
        <authorList>
            <person name="Schell T."/>
        </authorList>
    </citation>
    <scope>NUCLEOTIDE SEQUENCE</scope>
    <source>
        <strain evidence="1">M5</strain>
    </source>
</reference>
<dbReference type="Proteomes" id="UP000789390">
    <property type="component" value="Unassembled WGS sequence"/>
</dbReference>
<keyword evidence="2" id="KW-1185">Reference proteome</keyword>
<dbReference type="Gene3D" id="3.30.160.60">
    <property type="entry name" value="Classic Zinc Finger"/>
    <property type="match status" value="1"/>
</dbReference>